<dbReference type="InterPro" id="IPR050491">
    <property type="entry name" value="AmpC-like"/>
</dbReference>
<reference evidence="3" key="1">
    <citation type="journal article" date="2019" name="Int. J. Syst. Evol. Microbiol.">
        <title>The Global Catalogue of Microorganisms (GCM) 10K type strain sequencing project: providing services to taxonomists for standard genome sequencing and annotation.</title>
        <authorList>
            <consortium name="The Broad Institute Genomics Platform"/>
            <consortium name="The Broad Institute Genome Sequencing Center for Infectious Disease"/>
            <person name="Wu L."/>
            <person name="Ma J."/>
        </authorList>
    </citation>
    <scope>NUCLEOTIDE SEQUENCE [LARGE SCALE GENOMIC DNA]</scope>
    <source>
        <strain evidence="3">NBRC 15640</strain>
    </source>
</reference>
<accession>A0AAV5NUR2</accession>
<dbReference type="EMBL" id="BSNX01000041">
    <property type="protein sequence ID" value="GLQ73992.1"/>
    <property type="molecule type" value="Genomic_DNA"/>
</dbReference>
<keyword evidence="3" id="KW-1185">Reference proteome</keyword>
<evidence type="ECO:0000313" key="3">
    <source>
        <dbReference type="Proteomes" id="UP001156690"/>
    </source>
</evidence>
<dbReference type="Gene3D" id="3.40.710.10">
    <property type="entry name" value="DD-peptidase/beta-lactamase superfamily"/>
    <property type="match status" value="1"/>
</dbReference>
<name>A0AAV5NUR2_9VIBR</name>
<dbReference type="PROSITE" id="PS51257">
    <property type="entry name" value="PROKAR_LIPOPROTEIN"/>
    <property type="match status" value="1"/>
</dbReference>
<dbReference type="InterPro" id="IPR012338">
    <property type="entry name" value="Beta-lactam/transpept-like"/>
</dbReference>
<organism evidence="2 3">
    <name type="scientific">Vibrio penaeicida</name>
    <dbReference type="NCBI Taxonomy" id="104609"/>
    <lineage>
        <taxon>Bacteria</taxon>
        <taxon>Pseudomonadati</taxon>
        <taxon>Pseudomonadota</taxon>
        <taxon>Gammaproteobacteria</taxon>
        <taxon>Vibrionales</taxon>
        <taxon>Vibrionaceae</taxon>
        <taxon>Vibrio</taxon>
    </lineage>
</organism>
<protein>
    <recommendedName>
        <fullName evidence="1">Beta-lactamase-related domain-containing protein</fullName>
    </recommendedName>
</protein>
<dbReference type="RefSeq" id="WP_126608620.1">
    <property type="nucleotide sequence ID" value="NZ_AP025145.1"/>
</dbReference>
<dbReference type="AlphaFoldDB" id="A0AAV5NUR2"/>
<feature type="domain" description="Beta-lactamase-related" evidence="1">
    <location>
        <begin position="78"/>
        <end position="328"/>
    </location>
</feature>
<comment type="caution">
    <text evidence="2">The sequence shown here is derived from an EMBL/GenBank/DDBJ whole genome shotgun (WGS) entry which is preliminary data.</text>
</comment>
<gene>
    <name evidence="2" type="ORF">GCM10007932_33520</name>
</gene>
<dbReference type="PANTHER" id="PTHR46825">
    <property type="entry name" value="D-ALANYL-D-ALANINE-CARBOXYPEPTIDASE/ENDOPEPTIDASE AMPH"/>
    <property type="match status" value="1"/>
</dbReference>
<evidence type="ECO:0000259" key="1">
    <source>
        <dbReference type="Pfam" id="PF00144"/>
    </source>
</evidence>
<dbReference type="InterPro" id="IPR001466">
    <property type="entry name" value="Beta-lactam-related"/>
</dbReference>
<dbReference type="Proteomes" id="UP001156690">
    <property type="component" value="Unassembled WGS sequence"/>
</dbReference>
<proteinExistence type="predicted"/>
<dbReference type="Pfam" id="PF00144">
    <property type="entry name" value="Beta-lactamase"/>
    <property type="match status" value="1"/>
</dbReference>
<dbReference type="PANTHER" id="PTHR46825:SF9">
    <property type="entry name" value="BETA-LACTAMASE-RELATED DOMAIN-CONTAINING PROTEIN"/>
    <property type="match status" value="1"/>
</dbReference>
<sequence length="461" mass="50185">MHLSKRHFALFSTIAITAGCSSTLNLENQHSKLAMESYISSYGSKLGKAWAFKGEAYVLKEGRPLFHVNTESNKPENYLIGSITKSLTAVTILKLTDEYQIDVDAPIGDYWTTLPEKFKPLTVTQLLSHTSGLGDIPSLYEENASSEPQEVFKSIAASPIYFEPGSYYQYSNAAYYLLGLFIEEVSGKPWLEYMAESVLTPAGLDSIGFSSPSVMGWTRFDNHLKPASEPSVDIGQAAGALRSSSSDLTKFAYQLTQSDIVTPQQFEYLTMDHVGITEVQHGAGFSIQDITGIKTVGHGGKIQGFTSRLQFDLGGKCIAVVLSNNERFSASKVAKDLTEICLTGESVPPAQEPTIVAPSDALVKSIEGSYTLSPLPQEIVDLLGEELVNQISKISLAPKGKGIELSNDAGAQPPALLLVTDKNELIEFDHGISIKSQDNFENFILSQGGLAVEYKKNENRK</sequence>
<dbReference type="SUPFAM" id="SSF56601">
    <property type="entry name" value="beta-lactamase/transpeptidase-like"/>
    <property type="match status" value="1"/>
</dbReference>
<evidence type="ECO:0000313" key="2">
    <source>
        <dbReference type="EMBL" id="GLQ73992.1"/>
    </source>
</evidence>